<dbReference type="Pfam" id="PF00535">
    <property type="entry name" value="Glycos_transf_2"/>
    <property type="match status" value="1"/>
</dbReference>
<proteinExistence type="predicted"/>
<reference evidence="3 4" key="1">
    <citation type="submission" date="2011-04" db="EMBL/GenBank/DDBJ databases">
        <title>Complete sequence of Pseudomonas fulva 12-X.</title>
        <authorList>
            <consortium name="US DOE Joint Genome Institute"/>
            <person name="Lucas S."/>
            <person name="Han J."/>
            <person name="Lapidus A."/>
            <person name="Cheng J.-F."/>
            <person name="Goodwin L."/>
            <person name="Pitluck S."/>
            <person name="Peters L."/>
            <person name="Mikhailova N."/>
            <person name="Pagani I."/>
            <person name="Davenport K."/>
            <person name="Han C."/>
            <person name="Tapia R."/>
            <person name="Land M."/>
            <person name="Hauser L."/>
            <person name="Kyrpides N."/>
            <person name="Ivanova N."/>
            <person name="Pagani I."/>
            <person name="Lcollab F.I."/>
            <person name="Woyke T."/>
        </authorList>
    </citation>
    <scope>NUCLEOTIDE SEQUENCE [LARGE SCALE GENOMIC DNA]</scope>
    <source>
        <strain evidence="4">12-X</strain>
    </source>
</reference>
<keyword evidence="3" id="KW-0808">Transferase</keyword>
<feature type="domain" description="Glycosyltransferase 2-like" evidence="2">
    <location>
        <begin position="3"/>
        <end position="118"/>
    </location>
</feature>
<keyword evidence="1" id="KW-0472">Membrane</keyword>
<dbReference type="InterPro" id="IPR001173">
    <property type="entry name" value="Glyco_trans_2-like"/>
</dbReference>
<name>F6AKQ5_PSEF1</name>
<dbReference type="Proteomes" id="UP000000686">
    <property type="component" value="Chromosome"/>
</dbReference>
<dbReference type="PANTHER" id="PTHR22916:SF3">
    <property type="entry name" value="UDP-GLCNAC:BETAGAL BETA-1,3-N-ACETYLGLUCOSAMINYLTRANSFERASE-LIKE PROTEIN 1"/>
    <property type="match status" value="1"/>
</dbReference>
<dbReference type="AlphaFoldDB" id="F6AKQ5"/>
<dbReference type="OrthoDB" id="9802649at2"/>
<dbReference type="SUPFAM" id="SSF53448">
    <property type="entry name" value="Nucleotide-diphospho-sugar transferases"/>
    <property type="match status" value="1"/>
</dbReference>
<sequence>MLTVILLTYNHVQTFVQSIESILAQETSFDFDIHVLDDCSIDGTSAICEEYSRAWPGKVKHFRNANNLGVEKNLKDGFLRISSKYIAFLEGDDYWTDRSKLQLQVEMLERHPECTLCGHNVTLRDHALGEDRLFVNIPREQLKAIYQLGDGIPIHPSARVYRNCIDFSEVPAYMVLDTHIYRLFLQRGGCCYLDRVMSVYNKTGVGFWSGMPKRDKRLMTLRLRYASLQYHNFEHEADYYPRSTILVLLKMLLGVRCGWWAFYNLESFRIKLKYKFHQEK</sequence>
<keyword evidence="1" id="KW-0997">Cell inner membrane</keyword>
<dbReference type="STRING" id="743720.Psefu_4175"/>
<dbReference type="HOGENOM" id="CLU_025996_4_1_6"/>
<dbReference type="KEGG" id="pfv:Psefu_4175"/>
<dbReference type="InterPro" id="IPR029044">
    <property type="entry name" value="Nucleotide-diphossugar_trans"/>
</dbReference>
<gene>
    <name evidence="3" type="ordered locus">Psefu_4175</name>
</gene>
<dbReference type="PANTHER" id="PTHR22916">
    <property type="entry name" value="GLYCOSYLTRANSFERASE"/>
    <property type="match status" value="1"/>
</dbReference>
<keyword evidence="1" id="KW-1003">Cell membrane</keyword>
<dbReference type="eggNOG" id="COG0463">
    <property type="taxonomic scope" value="Bacteria"/>
</dbReference>
<keyword evidence="4" id="KW-1185">Reference proteome</keyword>
<evidence type="ECO:0000256" key="1">
    <source>
        <dbReference type="ARBA" id="ARBA00022519"/>
    </source>
</evidence>
<evidence type="ECO:0000313" key="4">
    <source>
        <dbReference type="Proteomes" id="UP000000686"/>
    </source>
</evidence>
<organism evidence="3 4">
    <name type="scientific">Pseudomonas fulva (strain 12-X)</name>
    <dbReference type="NCBI Taxonomy" id="743720"/>
    <lineage>
        <taxon>Bacteria</taxon>
        <taxon>Pseudomonadati</taxon>
        <taxon>Pseudomonadota</taxon>
        <taxon>Gammaproteobacteria</taxon>
        <taxon>Pseudomonadales</taxon>
        <taxon>Pseudomonadaceae</taxon>
        <taxon>Pseudomonas</taxon>
    </lineage>
</organism>
<dbReference type="RefSeq" id="WP_013793251.1">
    <property type="nucleotide sequence ID" value="NC_015556.1"/>
</dbReference>
<dbReference type="GO" id="GO:0016758">
    <property type="term" value="F:hexosyltransferase activity"/>
    <property type="evidence" value="ECO:0007669"/>
    <property type="project" value="UniProtKB-ARBA"/>
</dbReference>
<dbReference type="EMBL" id="CP002727">
    <property type="protein sequence ID" value="AEF24129.1"/>
    <property type="molecule type" value="Genomic_DNA"/>
</dbReference>
<protein>
    <submittedName>
        <fullName evidence="3">Glycosyl transferase family 2</fullName>
    </submittedName>
</protein>
<accession>F6AKQ5</accession>
<dbReference type="Gene3D" id="3.90.550.10">
    <property type="entry name" value="Spore Coat Polysaccharide Biosynthesis Protein SpsA, Chain A"/>
    <property type="match status" value="1"/>
</dbReference>
<evidence type="ECO:0000259" key="2">
    <source>
        <dbReference type="Pfam" id="PF00535"/>
    </source>
</evidence>
<evidence type="ECO:0000313" key="3">
    <source>
        <dbReference type="EMBL" id="AEF24129.1"/>
    </source>
</evidence>